<proteinExistence type="predicted"/>
<dbReference type="Proteomes" id="UP000050791">
    <property type="component" value="Unassembled WGS sequence"/>
</dbReference>
<evidence type="ECO:0000313" key="2">
    <source>
        <dbReference type="WBParaSite" id="SMTH1_32070.1"/>
    </source>
</evidence>
<accession>A0AA85B4B4</accession>
<protein>
    <submittedName>
        <fullName evidence="2">Uncharacterized protein</fullName>
    </submittedName>
</protein>
<organism evidence="1 2">
    <name type="scientific">Schistosoma mattheei</name>
    <dbReference type="NCBI Taxonomy" id="31246"/>
    <lineage>
        <taxon>Eukaryota</taxon>
        <taxon>Metazoa</taxon>
        <taxon>Spiralia</taxon>
        <taxon>Lophotrochozoa</taxon>
        <taxon>Platyhelminthes</taxon>
        <taxon>Trematoda</taxon>
        <taxon>Digenea</taxon>
        <taxon>Strigeidida</taxon>
        <taxon>Schistosomatoidea</taxon>
        <taxon>Schistosomatidae</taxon>
        <taxon>Schistosoma</taxon>
    </lineage>
</organism>
<name>A0AA85B4B4_9TREM</name>
<dbReference type="WBParaSite" id="SMTH1_32070.1">
    <property type="protein sequence ID" value="SMTH1_32070.1"/>
    <property type="gene ID" value="SMTH1_32070"/>
</dbReference>
<sequence>MFTPEKLDYLLRANSFLQKLRSSDSNQHKDMTTSNTPSVEDLNTARKIFVAARRESLLSNKKETYF</sequence>
<evidence type="ECO:0000313" key="1">
    <source>
        <dbReference type="Proteomes" id="UP000050791"/>
    </source>
</evidence>
<reference evidence="2" key="1">
    <citation type="submission" date="2023-11" db="UniProtKB">
        <authorList>
            <consortium name="WormBaseParasite"/>
        </authorList>
    </citation>
    <scope>IDENTIFICATION</scope>
</reference>
<dbReference type="AlphaFoldDB" id="A0AA85B4B4"/>